<keyword evidence="3" id="KW-0813">Transport</keyword>
<keyword evidence="5" id="KW-0592">Phosphate transport</keyword>
<comment type="subcellular location">
    <subcellularLocation>
        <location evidence="1">Cell membrane</location>
        <topology evidence="1">Multi-pass membrane protein</topology>
    </subcellularLocation>
</comment>
<dbReference type="PANTHER" id="PTHR30425">
    <property type="entry name" value="PHOSPHATE TRANSPORT SYSTEM PERMEASE PROTEIN PST"/>
    <property type="match status" value="1"/>
</dbReference>
<dbReference type="Pfam" id="PF00528">
    <property type="entry name" value="BPD_transp_1"/>
    <property type="match status" value="1"/>
</dbReference>
<dbReference type="Gene3D" id="1.10.3720.10">
    <property type="entry name" value="MetI-like"/>
    <property type="match status" value="1"/>
</dbReference>
<feature type="transmembrane region" description="Helical" evidence="9">
    <location>
        <begin position="162"/>
        <end position="185"/>
    </location>
</feature>
<accession>X1ERX4</accession>
<evidence type="ECO:0000256" key="5">
    <source>
        <dbReference type="ARBA" id="ARBA00022592"/>
    </source>
</evidence>
<keyword evidence="6 9" id="KW-0812">Transmembrane</keyword>
<dbReference type="AlphaFoldDB" id="X1ERX4"/>
<dbReference type="NCBIfam" id="TIGR02138">
    <property type="entry name" value="phosphate_pstC"/>
    <property type="match status" value="1"/>
</dbReference>
<feature type="non-terminal residue" evidence="11">
    <location>
        <position position="262"/>
    </location>
</feature>
<dbReference type="InterPro" id="IPR035906">
    <property type="entry name" value="MetI-like_sf"/>
</dbReference>
<dbReference type="SUPFAM" id="SSF161098">
    <property type="entry name" value="MetI-like"/>
    <property type="match status" value="1"/>
</dbReference>
<sequence>MSTETLFDDKLYFYDEDYSYLKKNRDPIIKWTLFFIASIATIFVFLIIIFLFITGAPFFAEVSITEFLFGTNWLPTNGDFGALPIIVDTLLVTLGAIIIALPLGLMTAIFIAELAPPKLRRILKFTVEILAGIPSIVFGFFGLVVLNIWIRDIFGLHHGNTWLSGSLILAIMALPTIVSVCEDAIRAVPDYYREASYAMGATKWQTIRRVVLPAGISGITAAIILGIGRALGETMAMMLVIGNCKVLPEPLTNMFSCVAVIT</sequence>
<feature type="transmembrane region" description="Helical" evidence="9">
    <location>
        <begin position="80"/>
        <end position="113"/>
    </location>
</feature>
<evidence type="ECO:0000256" key="3">
    <source>
        <dbReference type="ARBA" id="ARBA00022448"/>
    </source>
</evidence>
<dbReference type="InterPro" id="IPR000515">
    <property type="entry name" value="MetI-like"/>
</dbReference>
<feature type="domain" description="ABC transmembrane type-1" evidence="10">
    <location>
        <begin position="86"/>
        <end position="262"/>
    </location>
</feature>
<evidence type="ECO:0000256" key="7">
    <source>
        <dbReference type="ARBA" id="ARBA00022989"/>
    </source>
</evidence>
<feature type="transmembrane region" description="Helical" evidence="9">
    <location>
        <begin position="31"/>
        <end position="60"/>
    </location>
</feature>
<keyword evidence="4" id="KW-1003">Cell membrane</keyword>
<feature type="transmembrane region" description="Helical" evidence="9">
    <location>
        <begin position="125"/>
        <end position="150"/>
    </location>
</feature>
<evidence type="ECO:0000256" key="6">
    <source>
        <dbReference type="ARBA" id="ARBA00022692"/>
    </source>
</evidence>
<dbReference type="GO" id="GO:0005886">
    <property type="term" value="C:plasma membrane"/>
    <property type="evidence" value="ECO:0007669"/>
    <property type="project" value="UniProtKB-SubCell"/>
</dbReference>
<proteinExistence type="inferred from homology"/>
<evidence type="ECO:0000256" key="1">
    <source>
        <dbReference type="ARBA" id="ARBA00004651"/>
    </source>
</evidence>
<dbReference type="PANTHER" id="PTHR30425:SF1">
    <property type="entry name" value="PHOSPHATE TRANSPORT SYSTEM PERMEASE PROTEIN PSTC"/>
    <property type="match status" value="1"/>
</dbReference>
<reference evidence="11" key="1">
    <citation type="journal article" date="2014" name="Front. Microbiol.">
        <title>High frequency of phylogenetically diverse reductive dehalogenase-homologous genes in deep subseafloor sedimentary metagenomes.</title>
        <authorList>
            <person name="Kawai M."/>
            <person name="Futagami T."/>
            <person name="Toyoda A."/>
            <person name="Takaki Y."/>
            <person name="Nishi S."/>
            <person name="Hori S."/>
            <person name="Arai W."/>
            <person name="Tsubouchi T."/>
            <person name="Morono Y."/>
            <person name="Uchiyama I."/>
            <person name="Ito T."/>
            <person name="Fujiyama A."/>
            <person name="Inagaki F."/>
            <person name="Takami H."/>
        </authorList>
    </citation>
    <scope>NUCLEOTIDE SEQUENCE</scope>
    <source>
        <strain evidence="11">Expedition CK06-06</strain>
    </source>
</reference>
<evidence type="ECO:0000256" key="8">
    <source>
        <dbReference type="ARBA" id="ARBA00023136"/>
    </source>
</evidence>
<comment type="similarity">
    <text evidence="2">Belongs to the binding-protein-dependent transport system permease family. CysTW subfamily.</text>
</comment>
<dbReference type="PROSITE" id="PS50928">
    <property type="entry name" value="ABC_TM1"/>
    <property type="match status" value="1"/>
</dbReference>
<keyword evidence="7 9" id="KW-1133">Transmembrane helix</keyword>
<dbReference type="GO" id="GO:0005315">
    <property type="term" value="F:phosphate transmembrane transporter activity"/>
    <property type="evidence" value="ECO:0007669"/>
    <property type="project" value="InterPro"/>
</dbReference>
<dbReference type="CDD" id="cd06261">
    <property type="entry name" value="TM_PBP2"/>
    <property type="match status" value="1"/>
</dbReference>
<dbReference type="EMBL" id="BARU01009370">
    <property type="protein sequence ID" value="GAH36136.1"/>
    <property type="molecule type" value="Genomic_DNA"/>
</dbReference>
<dbReference type="InterPro" id="IPR051124">
    <property type="entry name" value="Phosphate_Transport_Permease"/>
</dbReference>
<protein>
    <recommendedName>
        <fullName evidence="10">ABC transmembrane type-1 domain-containing protein</fullName>
    </recommendedName>
</protein>
<evidence type="ECO:0000256" key="4">
    <source>
        <dbReference type="ARBA" id="ARBA00022475"/>
    </source>
</evidence>
<gene>
    <name evidence="11" type="ORF">S03H2_18095</name>
</gene>
<evidence type="ECO:0000313" key="11">
    <source>
        <dbReference type="EMBL" id="GAH36136.1"/>
    </source>
</evidence>
<dbReference type="GO" id="GO:0006817">
    <property type="term" value="P:phosphate ion transport"/>
    <property type="evidence" value="ECO:0007669"/>
    <property type="project" value="UniProtKB-KW"/>
</dbReference>
<comment type="caution">
    <text evidence="11">The sequence shown here is derived from an EMBL/GenBank/DDBJ whole genome shotgun (WGS) entry which is preliminary data.</text>
</comment>
<evidence type="ECO:0000256" key="2">
    <source>
        <dbReference type="ARBA" id="ARBA00007069"/>
    </source>
</evidence>
<keyword evidence="8 9" id="KW-0472">Membrane</keyword>
<evidence type="ECO:0000256" key="9">
    <source>
        <dbReference type="SAM" id="Phobius"/>
    </source>
</evidence>
<feature type="transmembrane region" description="Helical" evidence="9">
    <location>
        <begin position="206"/>
        <end position="228"/>
    </location>
</feature>
<evidence type="ECO:0000259" key="10">
    <source>
        <dbReference type="PROSITE" id="PS50928"/>
    </source>
</evidence>
<name>X1ERX4_9ZZZZ</name>
<dbReference type="InterPro" id="IPR011864">
    <property type="entry name" value="Phosphate_PstC"/>
</dbReference>
<organism evidence="11">
    <name type="scientific">marine sediment metagenome</name>
    <dbReference type="NCBI Taxonomy" id="412755"/>
    <lineage>
        <taxon>unclassified sequences</taxon>
        <taxon>metagenomes</taxon>
        <taxon>ecological metagenomes</taxon>
    </lineage>
</organism>